<keyword evidence="3" id="KW-1185">Reference proteome</keyword>
<sequence length="409" mass="47710">MISYTLKIHTEHTAGPQLIGFDYQLFYFLYLSLDLDPGEKLGFEILDDIHIEFPNGNIELLQLKHTTQTNGSGEKINLTERDSDLWKTISNWIAFVNVAEDAEKYILNTSFTIVTNKSIDSNGFLKNLAKLQVGELDIKQMNGYILDLFSGTTDKVLKEKINQLIKLKQKVKKSFLCKIKVVSDQENIISLIKGRIHKLIRRPERIDDVFNAFYTNIQVDKFLTIAGREKFSITFEDFSNKYKTCFDFAYASNNLPIRNLPLIFPDDLKEQLFIKQLIEIGETDQDEEILNYTTAMLKFFNQLKDWVNEGDLLETDKSNLDKDAIITWQRIFKEKYREIKKRITTGAALEDLEEEIKECAIACVNEMRREKLNIKSNELTEEFSNGQFYLLSNEPVIGWHIDWEKKYKL</sequence>
<dbReference type="RefSeq" id="WP_282718439.1">
    <property type="nucleotide sequence ID" value="NZ_JASCRZ010000007.1"/>
</dbReference>
<accession>A0ABT6VCP6</accession>
<organism evidence="2 3">
    <name type="scientific">Flavobacterium algoritolerans</name>
    <dbReference type="NCBI Taxonomy" id="3041254"/>
    <lineage>
        <taxon>Bacteria</taxon>
        <taxon>Pseudomonadati</taxon>
        <taxon>Bacteroidota</taxon>
        <taxon>Flavobacteriia</taxon>
        <taxon>Flavobacteriales</taxon>
        <taxon>Flavobacteriaceae</taxon>
        <taxon>Flavobacterium</taxon>
    </lineage>
</organism>
<dbReference type="Proteomes" id="UP001243403">
    <property type="component" value="Unassembled WGS sequence"/>
</dbReference>
<comment type="caution">
    <text evidence="2">The sequence shown here is derived from an EMBL/GenBank/DDBJ whole genome shotgun (WGS) entry which is preliminary data.</text>
</comment>
<dbReference type="Pfam" id="PF20283">
    <property type="entry name" value="CTD7"/>
    <property type="match status" value="1"/>
</dbReference>
<dbReference type="EMBL" id="JASCRZ010000007">
    <property type="protein sequence ID" value="MDI5896008.1"/>
    <property type="molecule type" value="Genomic_DNA"/>
</dbReference>
<gene>
    <name evidence="2" type="ORF">QLS65_14015</name>
</gene>
<evidence type="ECO:0000313" key="3">
    <source>
        <dbReference type="Proteomes" id="UP001243403"/>
    </source>
</evidence>
<feature type="domain" description="ABC-three component systems C-terminal" evidence="1">
    <location>
        <begin position="273"/>
        <end position="405"/>
    </location>
</feature>
<evidence type="ECO:0000313" key="2">
    <source>
        <dbReference type="EMBL" id="MDI5896008.1"/>
    </source>
</evidence>
<proteinExistence type="predicted"/>
<protein>
    <recommendedName>
        <fullName evidence="1">ABC-three component systems C-terminal domain-containing protein</fullName>
    </recommendedName>
</protein>
<dbReference type="InterPro" id="IPR046913">
    <property type="entry name" value="ABC-3C_CTD7"/>
</dbReference>
<evidence type="ECO:0000259" key="1">
    <source>
        <dbReference type="Pfam" id="PF20283"/>
    </source>
</evidence>
<reference evidence="2 3" key="1">
    <citation type="submission" date="2023-04" db="EMBL/GenBank/DDBJ databases">
        <title>Two novel species of Flavobacterium.</title>
        <authorList>
            <person name="Liu Q."/>
            <person name="Xin Y.-H."/>
        </authorList>
    </citation>
    <scope>NUCLEOTIDE SEQUENCE [LARGE SCALE GENOMIC DNA]</scope>
    <source>
        <strain evidence="2 3">LB1P51</strain>
    </source>
</reference>
<name>A0ABT6VCP6_9FLAO</name>